<dbReference type="OrthoDB" id="442731at2759"/>
<name>A0A5C3KWW4_COPMA</name>
<dbReference type="STRING" id="230819.A0A5C3KWW4"/>
<dbReference type="PANTHER" id="PTHR31263">
    <property type="entry name" value="CELLULASE FAMILY PROTEIN (AFU_ORTHOLOGUE AFUA_5G14560)"/>
    <property type="match status" value="1"/>
</dbReference>
<evidence type="ECO:0000256" key="3">
    <source>
        <dbReference type="ARBA" id="ARBA00023295"/>
    </source>
</evidence>
<organism evidence="6 7">
    <name type="scientific">Coprinopsis marcescibilis</name>
    <name type="common">Agaric fungus</name>
    <name type="synonym">Psathyrella marcescibilis</name>
    <dbReference type="NCBI Taxonomy" id="230819"/>
    <lineage>
        <taxon>Eukaryota</taxon>
        <taxon>Fungi</taxon>
        <taxon>Dikarya</taxon>
        <taxon>Basidiomycota</taxon>
        <taxon>Agaricomycotina</taxon>
        <taxon>Agaricomycetes</taxon>
        <taxon>Agaricomycetidae</taxon>
        <taxon>Agaricales</taxon>
        <taxon>Agaricineae</taxon>
        <taxon>Psathyrellaceae</taxon>
        <taxon>Coprinopsis</taxon>
    </lineage>
</organism>
<evidence type="ECO:0000313" key="6">
    <source>
        <dbReference type="EMBL" id="TFK24827.1"/>
    </source>
</evidence>
<evidence type="ECO:0000256" key="4">
    <source>
        <dbReference type="RuleBase" id="RU361153"/>
    </source>
</evidence>
<evidence type="ECO:0000313" key="7">
    <source>
        <dbReference type="Proteomes" id="UP000307440"/>
    </source>
</evidence>
<dbReference type="Gene3D" id="3.20.20.80">
    <property type="entry name" value="Glycosidases"/>
    <property type="match status" value="1"/>
</dbReference>
<keyword evidence="7" id="KW-1185">Reference proteome</keyword>
<dbReference type="GO" id="GO:0000272">
    <property type="term" value="P:polysaccharide catabolic process"/>
    <property type="evidence" value="ECO:0007669"/>
    <property type="project" value="InterPro"/>
</dbReference>
<protein>
    <submittedName>
        <fullName evidence="6">Glycosyl hydrolase family 5 protein/cellulase</fullName>
    </submittedName>
</protein>
<evidence type="ECO:0000259" key="5">
    <source>
        <dbReference type="Pfam" id="PF00150"/>
    </source>
</evidence>
<proteinExistence type="inferred from homology"/>
<dbReference type="InterPro" id="IPR001547">
    <property type="entry name" value="Glyco_hydro_5"/>
</dbReference>
<accession>A0A5C3KWW4</accession>
<feature type="domain" description="Glycoside hydrolase family 5" evidence="5">
    <location>
        <begin position="73"/>
        <end position="371"/>
    </location>
</feature>
<dbReference type="PANTHER" id="PTHR31263:SF0">
    <property type="entry name" value="CELLULASE FAMILY PROTEIN (AFU_ORTHOLOGUE AFUA_5G14560)"/>
    <property type="match status" value="1"/>
</dbReference>
<comment type="similarity">
    <text evidence="1 4">Belongs to the glycosyl hydrolase 5 (cellulase A) family.</text>
</comment>
<keyword evidence="3 4" id="KW-0326">Glycosidase</keyword>
<sequence>MKPFQLLGGSVARFFLLSISFLLYLINPISAVVLRTNSRWIVDASTNQRVKLRCVNWAGHMETNIPEGLQAQPVANIAAWIANNRFNCVRLTFSIDLALNPNFAVSTSFNNAAGSAGVPLASMQGLYNRALEKNPWLGNSTTRGAFARVIQELASRNVLVILDNHVSRASWCCGTSDGNGWWASASGYNANNSRFFDTNNWLNGLRAMASFSAAHPNVVGIGLRNEVRAVGSQDGNNHADWYNLMGRGGEAVRQGNSNLLIIVGGVGYATDLSYLGNRPLDRAIFGQDKLVYEYHNYQWSNGNISCDEHRRRMGNGAGYLLTQNQPYTGPLWVSEFGWAQSNPSAQETAYIRCLVSYLESNDADWAYWALQGSYYVREARVDFDESFGVLNKDWSGWRNGSFTSTLGRLFDVTQGP</sequence>
<evidence type="ECO:0000256" key="2">
    <source>
        <dbReference type="ARBA" id="ARBA00022801"/>
    </source>
</evidence>
<keyword evidence="2 4" id="KW-0378">Hydrolase</keyword>
<dbReference type="InterPro" id="IPR017853">
    <property type="entry name" value="GH"/>
</dbReference>
<reference evidence="6 7" key="1">
    <citation type="journal article" date="2019" name="Nat. Ecol. Evol.">
        <title>Megaphylogeny resolves global patterns of mushroom evolution.</title>
        <authorList>
            <person name="Varga T."/>
            <person name="Krizsan K."/>
            <person name="Foldi C."/>
            <person name="Dima B."/>
            <person name="Sanchez-Garcia M."/>
            <person name="Sanchez-Ramirez S."/>
            <person name="Szollosi G.J."/>
            <person name="Szarkandi J.G."/>
            <person name="Papp V."/>
            <person name="Albert L."/>
            <person name="Andreopoulos W."/>
            <person name="Angelini C."/>
            <person name="Antonin V."/>
            <person name="Barry K.W."/>
            <person name="Bougher N.L."/>
            <person name="Buchanan P."/>
            <person name="Buyck B."/>
            <person name="Bense V."/>
            <person name="Catcheside P."/>
            <person name="Chovatia M."/>
            <person name="Cooper J."/>
            <person name="Damon W."/>
            <person name="Desjardin D."/>
            <person name="Finy P."/>
            <person name="Geml J."/>
            <person name="Haridas S."/>
            <person name="Hughes K."/>
            <person name="Justo A."/>
            <person name="Karasinski D."/>
            <person name="Kautmanova I."/>
            <person name="Kiss B."/>
            <person name="Kocsube S."/>
            <person name="Kotiranta H."/>
            <person name="LaButti K.M."/>
            <person name="Lechner B.E."/>
            <person name="Liimatainen K."/>
            <person name="Lipzen A."/>
            <person name="Lukacs Z."/>
            <person name="Mihaltcheva S."/>
            <person name="Morgado L.N."/>
            <person name="Niskanen T."/>
            <person name="Noordeloos M.E."/>
            <person name="Ohm R.A."/>
            <person name="Ortiz-Santana B."/>
            <person name="Ovrebo C."/>
            <person name="Racz N."/>
            <person name="Riley R."/>
            <person name="Savchenko A."/>
            <person name="Shiryaev A."/>
            <person name="Soop K."/>
            <person name="Spirin V."/>
            <person name="Szebenyi C."/>
            <person name="Tomsovsky M."/>
            <person name="Tulloss R.E."/>
            <person name="Uehling J."/>
            <person name="Grigoriev I.V."/>
            <person name="Vagvolgyi C."/>
            <person name="Papp T."/>
            <person name="Martin F.M."/>
            <person name="Miettinen O."/>
            <person name="Hibbett D.S."/>
            <person name="Nagy L.G."/>
        </authorList>
    </citation>
    <scope>NUCLEOTIDE SEQUENCE [LARGE SCALE GENOMIC DNA]</scope>
    <source>
        <strain evidence="6 7">CBS 121175</strain>
    </source>
</reference>
<dbReference type="Proteomes" id="UP000307440">
    <property type="component" value="Unassembled WGS sequence"/>
</dbReference>
<dbReference type="SUPFAM" id="SSF51445">
    <property type="entry name" value="(Trans)glycosidases"/>
    <property type="match status" value="1"/>
</dbReference>
<gene>
    <name evidence="6" type="ORF">FA15DRAFT_390689</name>
</gene>
<dbReference type="AlphaFoldDB" id="A0A5C3KWW4"/>
<dbReference type="Pfam" id="PF00150">
    <property type="entry name" value="Cellulase"/>
    <property type="match status" value="1"/>
</dbReference>
<evidence type="ECO:0000256" key="1">
    <source>
        <dbReference type="ARBA" id="ARBA00005641"/>
    </source>
</evidence>
<dbReference type="EMBL" id="ML210194">
    <property type="protein sequence ID" value="TFK24827.1"/>
    <property type="molecule type" value="Genomic_DNA"/>
</dbReference>
<dbReference type="GO" id="GO:0004553">
    <property type="term" value="F:hydrolase activity, hydrolyzing O-glycosyl compounds"/>
    <property type="evidence" value="ECO:0007669"/>
    <property type="project" value="InterPro"/>
</dbReference>